<accession>A0A0G1L8F5</accession>
<dbReference type="AlphaFoldDB" id="A0A0G1L8F5"/>
<evidence type="ECO:0008006" key="5">
    <source>
        <dbReference type="Google" id="ProtNLM"/>
    </source>
</evidence>
<dbReference type="EMBL" id="LCKF01000007">
    <property type="protein sequence ID" value="KKT91963.1"/>
    <property type="molecule type" value="Genomic_DNA"/>
</dbReference>
<keyword evidence="1" id="KW-1133">Transmembrane helix</keyword>
<gene>
    <name evidence="3" type="ORF">UW92_C0007G0009</name>
</gene>
<dbReference type="Proteomes" id="UP000033966">
    <property type="component" value="Unassembled WGS sequence"/>
</dbReference>
<feature type="signal peptide" evidence="2">
    <location>
        <begin position="1"/>
        <end position="19"/>
    </location>
</feature>
<protein>
    <recommendedName>
        <fullName evidence="5">TrbC/VIRB2 family protein</fullName>
    </recommendedName>
</protein>
<evidence type="ECO:0000256" key="1">
    <source>
        <dbReference type="SAM" id="Phobius"/>
    </source>
</evidence>
<organism evidence="3 4">
    <name type="scientific">Candidatus Jorgensenbacteria bacterium GW2011_GWA2_45_13</name>
    <dbReference type="NCBI Taxonomy" id="1618662"/>
    <lineage>
        <taxon>Bacteria</taxon>
        <taxon>Candidatus Joergenseniibacteriota</taxon>
    </lineage>
</organism>
<evidence type="ECO:0000256" key="2">
    <source>
        <dbReference type="SAM" id="SignalP"/>
    </source>
</evidence>
<keyword evidence="2" id="KW-0732">Signal</keyword>
<dbReference type="Pfam" id="PF18895">
    <property type="entry name" value="T4SS_pilin"/>
    <property type="match status" value="1"/>
</dbReference>
<keyword evidence="1" id="KW-0812">Transmembrane</keyword>
<sequence>MKKKVLPFFILFVALTALSAPLCFANATPITLENPLGTTNSVTELLKNIIQWMITIGAPIAVGIIIYGSIEMLFSGGNPEKFTKGKNTILYAVIGYGIITIGWGIVSIIEKLLQ</sequence>
<keyword evidence="1" id="KW-0472">Membrane</keyword>
<proteinExistence type="predicted"/>
<feature type="chain" id="PRO_5002538386" description="TrbC/VIRB2 family protein" evidence="2">
    <location>
        <begin position="20"/>
        <end position="114"/>
    </location>
</feature>
<feature type="transmembrane region" description="Helical" evidence="1">
    <location>
        <begin position="89"/>
        <end position="109"/>
    </location>
</feature>
<evidence type="ECO:0000313" key="4">
    <source>
        <dbReference type="Proteomes" id="UP000033966"/>
    </source>
</evidence>
<reference evidence="3 4" key="1">
    <citation type="journal article" date="2015" name="Nature">
        <title>rRNA introns, odd ribosomes, and small enigmatic genomes across a large radiation of phyla.</title>
        <authorList>
            <person name="Brown C.T."/>
            <person name="Hug L.A."/>
            <person name="Thomas B.C."/>
            <person name="Sharon I."/>
            <person name="Castelle C.J."/>
            <person name="Singh A."/>
            <person name="Wilkins M.J."/>
            <person name="Williams K.H."/>
            <person name="Banfield J.F."/>
        </authorList>
    </citation>
    <scope>NUCLEOTIDE SEQUENCE [LARGE SCALE GENOMIC DNA]</scope>
</reference>
<comment type="caution">
    <text evidence="3">The sequence shown here is derived from an EMBL/GenBank/DDBJ whole genome shotgun (WGS) entry which is preliminary data.</text>
</comment>
<dbReference type="InterPro" id="IPR043993">
    <property type="entry name" value="T4SS_pilin"/>
</dbReference>
<evidence type="ECO:0000313" key="3">
    <source>
        <dbReference type="EMBL" id="KKT91963.1"/>
    </source>
</evidence>
<feature type="transmembrane region" description="Helical" evidence="1">
    <location>
        <begin position="49"/>
        <end position="68"/>
    </location>
</feature>
<name>A0A0G1L8F5_9BACT</name>